<evidence type="ECO:0000256" key="10">
    <source>
        <dbReference type="ARBA" id="ARBA00042567"/>
    </source>
</evidence>
<dbReference type="AlphaFoldDB" id="A0A8S4N3M6"/>
<reference evidence="14" key="1">
    <citation type="submission" date="2022-03" db="EMBL/GenBank/DDBJ databases">
        <authorList>
            <person name="Martin C."/>
        </authorList>
    </citation>
    <scope>NUCLEOTIDE SEQUENCE</scope>
</reference>
<gene>
    <name evidence="14" type="ORF">OFUS_LOCUS2271</name>
</gene>
<evidence type="ECO:0000256" key="9">
    <source>
        <dbReference type="ARBA" id="ARBA00041083"/>
    </source>
</evidence>
<evidence type="ECO:0000313" key="15">
    <source>
        <dbReference type="Proteomes" id="UP000749559"/>
    </source>
</evidence>
<dbReference type="Gene3D" id="2.30.30.140">
    <property type="match status" value="1"/>
</dbReference>
<dbReference type="GO" id="GO:0005737">
    <property type="term" value="C:cytoplasm"/>
    <property type="evidence" value="ECO:0007669"/>
    <property type="project" value="InterPro"/>
</dbReference>
<dbReference type="Pfam" id="PF06003">
    <property type="entry name" value="SMN_Tudor"/>
    <property type="match status" value="1"/>
</dbReference>
<evidence type="ECO:0000313" key="14">
    <source>
        <dbReference type="EMBL" id="CAH1774900.1"/>
    </source>
</evidence>
<comment type="caution">
    <text evidence="14">The sequence shown here is derived from an EMBL/GenBank/DDBJ whole genome shotgun (WGS) entry which is preliminary data.</text>
</comment>
<keyword evidence="6" id="KW-0508">mRNA splicing</keyword>
<evidence type="ECO:0000256" key="3">
    <source>
        <dbReference type="ARBA" id="ARBA00005371"/>
    </source>
</evidence>
<dbReference type="GO" id="GO:0016607">
    <property type="term" value="C:nuclear speck"/>
    <property type="evidence" value="ECO:0007669"/>
    <property type="project" value="UniProtKB-SubCell"/>
</dbReference>
<evidence type="ECO:0000256" key="8">
    <source>
        <dbReference type="ARBA" id="ARBA00037618"/>
    </source>
</evidence>
<dbReference type="GO" id="GO:0008380">
    <property type="term" value="P:RNA splicing"/>
    <property type="evidence" value="ECO:0007669"/>
    <property type="project" value="UniProtKB-KW"/>
</dbReference>
<keyword evidence="15" id="KW-1185">Reference proteome</keyword>
<dbReference type="SUPFAM" id="SSF63748">
    <property type="entry name" value="Tudor/PWWP/MBT"/>
    <property type="match status" value="1"/>
</dbReference>
<dbReference type="GO" id="GO:0015030">
    <property type="term" value="C:Cajal body"/>
    <property type="evidence" value="ECO:0007669"/>
    <property type="project" value="UniProtKB-SubCell"/>
</dbReference>
<feature type="region of interest" description="Disordered" evidence="12">
    <location>
        <begin position="154"/>
        <end position="177"/>
    </location>
</feature>
<keyword evidence="5" id="KW-0747">Spliceosome</keyword>
<dbReference type="PANTHER" id="PTHR13681">
    <property type="entry name" value="SURVIVAL OF MOTOR NEURON-RELATED-SPLICING FACTOR 30-RELATED"/>
    <property type="match status" value="1"/>
</dbReference>
<dbReference type="OrthoDB" id="79171at2759"/>
<evidence type="ECO:0000256" key="11">
    <source>
        <dbReference type="SAM" id="Coils"/>
    </source>
</evidence>
<feature type="compositionally biased region" description="Basic residues" evidence="12">
    <location>
        <begin position="160"/>
        <end position="171"/>
    </location>
</feature>
<feature type="coiled-coil region" evidence="11">
    <location>
        <begin position="2"/>
        <end position="69"/>
    </location>
</feature>
<dbReference type="PANTHER" id="PTHR13681:SF26">
    <property type="entry name" value="SURVIVAL OF MOTOR NEURON-RELATED-SPLICING FACTOR 30"/>
    <property type="match status" value="1"/>
</dbReference>
<evidence type="ECO:0000256" key="12">
    <source>
        <dbReference type="SAM" id="MobiDB-lite"/>
    </source>
</evidence>
<comment type="function">
    <text evidence="8">Involved in spliceosome assembly.</text>
</comment>
<dbReference type="EMBL" id="CAIIXF020000001">
    <property type="protein sequence ID" value="CAH1774900.1"/>
    <property type="molecule type" value="Genomic_DNA"/>
</dbReference>
<comment type="subcellular location">
    <subcellularLocation>
        <location evidence="1">Nucleus speckle</location>
    </subcellularLocation>
    <subcellularLocation>
        <location evidence="2">Nucleus</location>
        <location evidence="2">Cajal body</location>
    </subcellularLocation>
</comment>
<evidence type="ECO:0000256" key="2">
    <source>
        <dbReference type="ARBA" id="ARBA00004408"/>
    </source>
</evidence>
<evidence type="ECO:0000256" key="1">
    <source>
        <dbReference type="ARBA" id="ARBA00004324"/>
    </source>
</evidence>
<sequence>MAEELEANLSTYKLQLQQVEASLSNDPTNDDLLKLQKDLSEVIELTEDLIAQQNEVDSQEDETDTLEAASYTQHNWKVGDKCQALYSKDNAHFNATIDELMDDGTCTVTFEGWGNTEVTKIGLLKRYIAQQKRESDSGEGGSAAKRPMTKKDLIIQQKEYKKKKNEKKRQRMKELDEAKESEKNKWLAFNAKTFSKTNKGRVKKSIFATPDADKGNKGKMFKNKVVCDTASDGGTIDSMGVSSPFLFLELLVVLFITTILFRTSHGRVGHHKKCAVNSTAQVEKYDRVFVFAGEAKKVILKRQPWPESAYELHKLAGRETRKQIIQEGRNALDYFKNRYGLNVSHLITDDQIYNGEDVAFGNFTFVHEVHYLNEGPYRLIMESKGDTAHYYNNPPEVGLVAFSLDIHEDLNAGGTFDKTLYPGDSLGYGDYIIKTPKRCSIDGLTVIHFLAKSVSYKGGYAVITHADYGTGSYQLSLVTHDDGVIRGVNVLRFPAQ</sequence>
<dbReference type="GO" id="GO:0071011">
    <property type="term" value="C:precatalytic spliceosome"/>
    <property type="evidence" value="ECO:0007669"/>
    <property type="project" value="TreeGrafter"/>
</dbReference>
<dbReference type="CDD" id="cd20399">
    <property type="entry name" value="Tudor_SPF30"/>
    <property type="match status" value="1"/>
</dbReference>
<name>A0A8S4N3M6_OWEFU</name>
<organism evidence="14 15">
    <name type="scientific">Owenia fusiformis</name>
    <name type="common">Polychaete worm</name>
    <dbReference type="NCBI Taxonomy" id="6347"/>
    <lineage>
        <taxon>Eukaryota</taxon>
        <taxon>Metazoa</taxon>
        <taxon>Spiralia</taxon>
        <taxon>Lophotrochozoa</taxon>
        <taxon>Annelida</taxon>
        <taxon>Polychaeta</taxon>
        <taxon>Sedentaria</taxon>
        <taxon>Canalipalpata</taxon>
        <taxon>Sabellida</taxon>
        <taxon>Oweniida</taxon>
        <taxon>Oweniidae</taxon>
        <taxon>Owenia</taxon>
    </lineage>
</organism>
<evidence type="ECO:0000256" key="4">
    <source>
        <dbReference type="ARBA" id="ARBA00022664"/>
    </source>
</evidence>
<dbReference type="GO" id="GO:0006397">
    <property type="term" value="P:mRNA processing"/>
    <property type="evidence" value="ECO:0007669"/>
    <property type="project" value="UniProtKB-KW"/>
</dbReference>
<dbReference type="GO" id="GO:0000381">
    <property type="term" value="P:regulation of alternative mRNA splicing, via spliceosome"/>
    <property type="evidence" value="ECO:0007669"/>
    <property type="project" value="TreeGrafter"/>
</dbReference>
<dbReference type="InterPro" id="IPR010304">
    <property type="entry name" value="SMN_Tudor"/>
</dbReference>
<dbReference type="Proteomes" id="UP000749559">
    <property type="component" value="Unassembled WGS sequence"/>
</dbReference>
<keyword evidence="4" id="KW-0507">mRNA processing</keyword>
<evidence type="ECO:0000256" key="7">
    <source>
        <dbReference type="ARBA" id="ARBA00023242"/>
    </source>
</evidence>
<dbReference type="PROSITE" id="PS50304">
    <property type="entry name" value="TUDOR"/>
    <property type="match status" value="1"/>
</dbReference>
<proteinExistence type="inferred from homology"/>
<evidence type="ECO:0000256" key="5">
    <source>
        <dbReference type="ARBA" id="ARBA00022728"/>
    </source>
</evidence>
<dbReference type="InterPro" id="IPR002999">
    <property type="entry name" value="Tudor"/>
</dbReference>
<keyword evidence="11" id="KW-0175">Coiled coil</keyword>
<feature type="domain" description="Tudor" evidence="13">
    <location>
        <begin position="75"/>
        <end position="134"/>
    </location>
</feature>
<accession>A0A8S4N3M6</accession>
<protein>
    <recommendedName>
        <fullName evidence="9">Survival of motor neuron-related-splicing factor 30</fullName>
    </recommendedName>
    <alternativeName>
        <fullName evidence="10">Survival motor neuron domain-containing protein 1</fullName>
    </alternativeName>
</protein>
<dbReference type="GO" id="GO:0003723">
    <property type="term" value="F:RNA binding"/>
    <property type="evidence" value="ECO:0007669"/>
    <property type="project" value="InterPro"/>
</dbReference>
<keyword evidence="7" id="KW-0539">Nucleus</keyword>
<evidence type="ECO:0000256" key="6">
    <source>
        <dbReference type="ARBA" id="ARBA00023187"/>
    </source>
</evidence>
<evidence type="ECO:0000259" key="13">
    <source>
        <dbReference type="PROSITE" id="PS50304"/>
    </source>
</evidence>
<dbReference type="SMART" id="SM00333">
    <property type="entry name" value="TUDOR"/>
    <property type="match status" value="1"/>
</dbReference>
<comment type="similarity">
    <text evidence="3">Belongs to the SMN family.</text>
</comment>